<dbReference type="RefSeq" id="WP_013131094.1">
    <property type="nucleotide sequence ID" value="NC_014165.1"/>
</dbReference>
<dbReference type="SUPFAM" id="SSF69754">
    <property type="entry name" value="Ribosome binding protein Y (YfiA homologue)"/>
    <property type="match status" value="1"/>
</dbReference>
<protein>
    <recommendedName>
        <fullName evidence="2">Sigma 54 modulation/S30EA ribosomal protein C-terminal domain-containing protein</fullName>
    </recommendedName>
</protein>
<evidence type="ECO:0000259" key="2">
    <source>
        <dbReference type="Pfam" id="PF16321"/>
    </source>
</evidence>
<dbReference type="Proteomes" id="UP000006640">
    <property type="component" value="Chromosome"/>
</dbReference>
<dbReference type="eggNOG" id="COG1544">
    <property type="taxonomic scope" value="Bacteria"/>
</dbReference>
<dbReference type="InterPro" id="IPR003489">
    <property type="entry name" value="RHF/RaiA"/>
</dbReference>
<name>D6Y6I9_THEBD</name>
<dbReference type="EMBL" id="CP001874">
    <property type="protein sequence ID" value="ADG87561.1"/>
    <property type="molecule type" value="Genomic_DNA"/>
</dbReference>
<dbReference type="AlphaFoldDB" id="D6Y6I9"/>
<dbReference type="Gene3D" id="3.30.160.100">
    <property type="entry name" value="Ribosome hibernation promotion factor-like"/>
    <property type="match status" value="1"/>
</dbReference>
<dbReference type="PANTHER" id="PTHR33231:SF1">
    <property type="entry name" value="30S RIBOSOMAL PROTEIN"/>
    <property type="match status" value="1"/>
</dbReference>
<evidence type="ECO:0000256" key="1">
    <source>
        <dbReference type="ARBA" id="ARBA00022845"/>
    </source>
</evidence>
<evidence type="ECO:0000313" key="4">
    <source>
        <dbReference type="Proteomes" id="UP000006640"/>
    </source>
</evidence>
<keyword evidence="1" id="KW-0810">Translation regulation</keyword>
<dbReference type="InterPro" id="IPR050574">
    <property type="entry name" value="HPF/YfiA_ribosome-assoc"/>
</dbReference>
<accession>D6Y6I9</accession>
<dbReference type="HOGENOM" id="CLU_079045_0_0_11"/>
<sequence>MSRRHHTPVALDAEDVQVVTRGEVPRAAVDEAKEAIAAVTLAAHEPVLYARVKLSKLPDPAVDRPYVAQANVDVNGRLLRAQAVAESMHEAIDELQDRLRVRLRRTSRDWESLRGRVPRDVDEEWRRSSPPRKPLPYFPRPAEERQIVRRKTYELAVATPDEAAFDMEQLDYDFHLFTEADTGEDSVIYRADGGYRLAQVHPRPDRLGPVAIPLTVDPDPAPVLTVRQAIDRLELSGEPFVFFADAETGRGCLLYHRYDGHYGLITPSA</sequence>
<dbReference type="GO" id="GO:0043024">
    <property type="term" value="F:ribosomal small subunit binding"/>
    <property type="evidence" value="ECO:0007669"/>
    <property type="project" value="TreeGrafter"/>
</dbReference>
<dbReference type="Pfam" id="PF16321">
    <property type="entry name" value="Ribosom_S30AE_C"/>
    <property type="match status" value="2"/>
</dbReference>
<dbReference type="InterPro" id="IPR032528">
    <property type="entry name" value="Ribosom_S30AE_C"/>
</dbReference>
<proteinExistence type="predicted"/>
<dbReference type="InterPro" id="IPR038416">
    <property type="entry name" value="Ribosom_S30AE_C_sf"/>
</dbReference>
<gene>
    <name evidence="3" type="ordered locus">Tbis_0837</name>
</gene>
<reference evidence="3 4" key="1">
    <citation type="submission" date="2010-01" db="EMBL/GenBank/DDBJ databases">
        <title>The complete genome of Thermobispora bispora DSM 43833.</title>
        <authorList>
            <consortium name="US DOE Joint Genome Institute (JGI-PGF)"/>
            <person name="Lucas S."/>
            <person name="Copeland A."/>
            <person name="Lapidus A."/>
            <person name="Glavina del Rio T."/>
            <person name="Dalin E."/>
            <person name="Tice H."/>
            <person name="Bruce D."/>
            <person name="Goodwin L."/>
            <person name="Pitluck S."/>
            <person name="Kyrpides N."/>
            <person name="Mavromatis K."/>
            <person name="Ivanova N."/>
            <person name="Mikhailova N."/>
            <person name="Chertkov O."/>
            <person name="Brettin T."/>
            <person name="Detter J.C."/>
            <person name="Han C."/>
            <person name="Larimer F."/>
            <person name="Land M."/>
            <person name="Hauser L."/>
            <person name="Markowitz V."/>
            <person name="Cheng J.-F."/>
            <person name="Hugenholtz P."/>
            <person name="Woyke T."/>
            <person name="Wu D."/>
            <person name="Jando M."/>
            <person name="Schneider S."/>
            <person name="Klenk H.-P."/>
            <person name="Eisen J.A."/>
        </authorList>
    </citation>
    <scope>NUCLEOTIDE SEQUENCE [LARGE SCALE GENOMIC DNA]</scope>
    <source>
        <strain evidence="4">ATCC 19993 / DSM 43833 / CBS 139.67 / JCM 10125 / KCTC 9307 / NBRC 14880 / R51</strain>
    </source>
</reference>
<feature type="domain" description="Sigma 54 modulation/S30EA ribosomal protein C-terminal" evidence="2">
    <location>
        <begin position="143"/>
        <end position="197"/>
    </location>
</feature>
<dbReference type="Pfam" id="PF02482">
    <property type="entry name" value="Ribosomal_S30AE"/>
    <property type="match status" value="1"/>
</dbReference>
<dbReference type="STRING" id="469371.Tbis_0837"/>
<evidence type="ECO:0000313" key="3">
    <source>
        <dbReference type="EMBL" id="ADG87561.1"/>
    </source>
</evidence>
<dbReference type="GO" id="GO:0022627">
    <property type="term" value="C:cytosolic small ribosomal subunit"/>
    <property type="evidence" value="ECO:0007669"/>
    <property type="project" value="TreeGrafter"/>
</dbReference>
<dbReference type="PANTHER" id="PTHR33231">
    <property type="entry name" value="30S RIBOSOMAL PROTEIN"/>
    <property type="match status" value="1"/>
</dbReference>
<dbReference type="OrthoDB" id="3825664at2"/>
<dbReference type="Gene3D" id="3.30.505.50">
    <property type="entry name" value="Sigma 54 modulation/S30EA ribosomal protein, C-terminal domain"/>
    <property type="match status" value="2"/>
</dbReference>
<keyword evidence="4" id="KW-1185">Reference proteome</keyword>
<dbReference type="InterPro" id="IPR036567">
    <property type="entry name" value="RHF-like"/>
</dbReference>
<organism evidence="3 4">
    <name type="scientific">Thermobispora bispora (strain ATCC 19993 / DSM 43833 / CBS 139.67 / JCM 10125 / KCTC 9307 / NBRC 14880 / R51)</name>
    <dbReference type="NCBI Taxonomy" id="469371"/>
    <lineage>
        <taxon>Bacteria</taxon>
        <taxon>Bacillati</taxon>
        <taxon>Actinomycetota</taxon>
        <taxon>Actinomycetes</taxon>
        <taxon>Streptosporangiales</taxon>
        <taxon>Streptosporangiaceae</taxon>
        <taxon>Thermobispora</taxon>
    </lineage>
</organism>
<dbReference type="KEGG" id="tbi:Tbis_0837"/>
<dbReference type="GO" id="GO:0045900">
    <property type="term" value="P:negative regulation of translational elongation"/>
    <property type="evidence" value="ECO:0007669"/>
    <property type="project" value="TreeGrafter"/>
</dbReference>
<feature type="domain" description="Sigma 54 modulation/S30EA ribosomal protein C-terminal" evidence="2">
    <location>
        <begin position="220"/>
        <end position="264"/>
    </location>
</feature>